<evidence type="ECO:0000313" key="1">
    <source>
        <dbReference type="EMBL" id="QJA85944.1"/>
    </source>
</evidence>
<organism evidence="1">
    <name type="scientific">viral metagenome</name>
    <dbReference type="NCBI Taxonomy" id="1070528"/>
    <lineage>
        <taxon>unclassified sequences</taxon>
        <taxon>metagenomes</taxon>
        <taxon>organismal metagenomes</taxon>
    </lineage>
</organism>
<protein>
    <submittedName>
        <fullName evidence="1">Uncharacterized protein</fullName>
    </submittedName>
</protein>
<proteinExistence type="predicted"/>
<accession>A0A6M3KWU1</accession>
<name>A0A6M3KWU1_9ZZZZ</name>
<reference evidence="1" key="1">
    <citation type="submission" date="2020-03" db="EMBL/GenBank/DDBJ databases">
        <title>The deep terrestrial virosphere.</title>
        <authorList>
            <person name="Holmfeldt K."/>
            <person name="Nilsson E."/>
            <person name="Simone D."/>
            <person name="Lopez-Fernandez M."/>
            <person name="Wu X."/>
            <person name="de Brujin I."/>
            <person name="Lundin D."/>
            <person name="Andersson A."/>
            <person name="Bertilsson S."/>
            <person name="Dopson M."/>
        </authorList>
    </citation>
    <scope>NUCLEOTIDE SEQUENCE</scope>
    <source>
        <strain evidence="1">MM415B02157</strain>
    </source>
</reference>
<sequence>MGIAKQAYSITPTNYADLALPTDFLSVENDAGLWRTDTAKALLMKTPQEWESMKTGSEEGLSMWKLDEVARTFDIREAPSTGAATVTVNLWYIKKIDPAAYTTASVSPWNGDLDDLIAEYVATRALNADEYEIGSDAGLWKEFESAIIDTFLSNRQVRHRSAGWNS</sequence>
<dbReference type="EMBL" id="MT142605">
    <property type="protein sequence ID" value="QJA85944.1"/>
    <property type="molecule type" value="Genomic_DNA"/>
</dbReference>
<dbReference type="AlphaFoldDB" id="A0A6M3KWU1"/>
<gene>
    <name evidence="1" type="ORF">MM415B02157_0005</name>
</gene>